<evidence type="ECO:0000313" key="12">
    <source>
        <dbReference type="Proteomes" id="UP000697710"/>
    </source>
</evidence>
<dbReference type="EMBL" id="JAGQHR010000070">
    <property type="protein sequence ID" value="MCA9726808.1"/>
    <property type="molecule type" value="Genomic_DNA"/>
</dbReference>
<dbReference type="PRINTS" id="PR01590">
    <property type="entry name" value="HTHFIS"/>
</dbReference>
<feature type="domain" description="Response regulatory" evidence="10">
    <location>
        <begin position="6"/>
        <end position="120"/>
    </location>
</feature>
<dbReference type="InterPro" id="IPR001789">
    <property type="entry name" value="Sig_transdc_resp-reg_receiver"/>
</dbReference>
<evidence type="ECO:0000256" key="6">
    <source>
        <dbReference type="ARBA" id="ARBA00023163"/>
    </source>
</evidence>
<dbReference type="SUPFAM" id="SSF46689">
    <property type="entry name" value="Homeodomain-like"/>
    <property type="match status" value="1"/>
</dbReference>
<evidence type="ECO:0000256" key="1">
    <source>
        <dbReference type="ARBA" id="ARBA00022553"/>
    </source>
</evidence>
<dbReference type="InterPro" id="IPR002197">
    <property type="entry name" value="HTH_Fis"/>
</dbReference>
<dbReference type="SMART" id="SM00382">
    <property type="entry name" value="AAA"/>
    <property type="match status" value="1"/>
</dbReference>
<dbReference type="FunFam" id="3.40.50.300:FF:000006">
    <property type="entry name" value="DNA-binding transcriptional regulator NtrC"/>
    <property type="match status" value="1"/>
</dbReference>
<dbReference type="PANTHER" id="PTHR32071:SF113">
    <property type="entry name" value="ALGINATE BIOSYNTHESIS TRANSCRIPTIONAL REGULATORY PROTEIN ALGB"/>
    <property type="match status" value="1"/>
</dbReference>
<dbReference type="InterPro" id="IPR003593">
    <property type="entry name" value="AAA+_ATPase"/>
</dbReference>
<dbReference type="Gene3D" id="3.40.50.2300">
    <property type="match status" value="1"/>
</dbReference>
<keyword evidence="1 7" id="KW-0597">Phosphoprotein</keyword>
<dbReference type="InterPro" id="IPR009057">
    <property type="entry name" value="Homeodomain-like_sf"/>
</dbReference>
<gene>
    <name evidence="11" type="ORF">KC729_03930</name>
</gene>
<dbReference type="InterPro" id="IPR025943">
    <property type="entry name" value="Sigma_54_int_dom_ATP-bd_2"/>
</dbReference>
<keyword evidence="4" id="KW-0805">Transcription regulation</keyword>
<keyword evidence="5" id="KW-0238">DNA-binding</keyword>
<reference evidence="11" key="2">
    <citation type="journal article" date="2021" name="Microbiome">
        <title>Successional dynamics and alternative stable states in a saline activated sludge microbial community over 9 years.</title>
        <authorList>
            <person name="Wang Y."/>
            <person name="Ye J."/>
            <person name="Ju F."/>
            <person name="Liu L."/>
            <person name="Boyd J.A."/>
            <person name="Deng Y."/>
            <person name="Parks D.H."/>
            <person name="Jiang X."/>
            <person name="Yin X."/>
            <person name="Woodcroft B.J."/>
            <person name="Tyson G.W."/>
            <person name="Hugenholtz P."/>
            <person name="Polz M.F."/>
            <person name="Zhang T."/>
        </authorList>
    </citation>
    <scope>NUCLEOTIDE SEQUENCE</scope>
    <source>
        <strain evidence="11">HKST-UBA01</strain>
    </source>
</reference>
<dbReference type="PANTHER" id="PTHR32071">
    <property type="entry name" value="TRANSCRIPTIONAL REGULATORY PROTEIN"/>
    <property type="match status" value="1"/>
</dbReference>
<dbReference type="PROSITE" id="PS50045">
    <property type="entry name" value="SIGMA54_INTERACT_4"/>
    <property type="match status" value="1"/>
</dbReference>
<evidence type="ECO:0000259" key="9">
    <source>
        <dbReference type="PROSITE" id="PS50045"/>
    </source>
</evidence>
<dbReference type="GO" id="GO:0006355">
    <property type="term" value="P:regulation of DNA-templated transcription"/>
    <property type="evidence" value="ECO:0007669"/>
    <property type="project" value="InterPro"/>
</dbReference>
<accession>A0A956RN79</accession>
<dbReference type="Gene3D" id="1.10.8.60">
    <property type="match status" value="1"/>
</dbReference>
<dbReference type="InterPro" id="IPR002078">
    <property type="entry name" value="Sigma_54_int"/>
</dbReference>
<dbReference type="Pfam" id="PF25601">
    <property type="entry name" value="AAA_lid_14"/>
    <property type="match status" value="1"/>
</dbReference>
<dbReference type="PROSITE" id="PS00676">
    <property type="entry name" value="SIGMA54_INTERACT_2"/>
    <property type="match status" value="1"/>
</dbReference>
<dbReference type="Proteomes" id="UP000697710">
    <property type="component" value="Unassembled WGS sequence"/>
</dbReference>
<dbReference type="InterPro" id="IPR025944">
    <property type="entry name" value="Sigma_54_int_dom_CS"/>
</dbReference>
<feature type="compositionally biased region" description="Basic and acidic residues" evidence="8">
    <location>
        <begin position="437"/>
        <end position="446"/>
    </location>
</feature>
<dbReference type="PROSITE" id="PS50110">
    <property type="entry name" value="RESPONSE_REGULATORY"/>
    <property type="match status" value="1"/>
</dbReference>
<dbReference type="PROSITE" id="PS00688">
    <property type="entry name" value="SIGMA54_INTERACT_3"/>
    <property type="match status" value="1"/>
</dbReference>
<evidence type="ECO:0000256" key="2">
    <source>
        <dbReference type="ARBA" id="ARBA00022741"/>
    </source>
</evidence>
<dbReference type="InterPro" id="IPR027417">
    <property type="entry name" value="P-loop_NTPase"/>
</dbReference>
<evidence type="ECO:0000256" key="7">
    <source>
        <dbReference type="PROSITE-ProRule" id="PRU00169"/>
    </source>
</evidence>
<evidence type="ECO:0000259" key="10">
    <source>
        <dbReference type="PROSITE" id="PS50110"/>
    </source>
</evidence>
<dbReference type="CDD" id="cd00009">
    <property type="entry name" value="AAA"/>
    <property type="match status" value="1"/>
</dbReference>
<dbReference type="InterPro" id="IPR011006">
    <property type="entry name" value="CheY-like_superfamily"/>
</dbReference>
<dbReference type="Gene3D" id="3.40.50.300">
    <property type="entry name" value="P-loop containing nucleotide triphosphate hydrolases"/>
    <property type="match status" value="1"/>
</dbReference>
<evidence type="ECO:0000256" key="5">
    <source>
        <dbReference type="ARBA" id="ARBA00023125"/>
    </source>
</evidence>
<dbReference type="Pfam" id="PF02954">
    <property type="entry name" value="HTH_8"/>
    <property type="match status" value="1"/>
</dbReference>
<dbReference type="SUPFAM" id="SSF52540">
    <property type="entry name" value="P-loop containing nucleoside triphosphate hydrolases"/>
    <property type="match status" value="1"/>
</dbReference>
<proteinExistence type="predicted"/>
<evidence type="ECO:0000313" key="11">
    <source>
        <dbReference type="EMBL" id="MCA9726808.1"/>
    </source>
</evidence>
<dbReference type="SUPFAM" id="SSF52172">
    <property type="entry name" value="CheY-like"/>
    <property type="match status" value="1"/>
</dbReference>
<dbReference type="FunFam" id="3.40.50.2300:FF:000018">
    <property type="entry name" value="DNA-binding transcriptional regulator NtrC"/>
    <property type="match status" value="1"/>
</dbReference>
<protein>
    <submittedName>
        <fullName evidence="11">Sigma-54-dependent Fis family transcriptional regulator</fullName>
    </submittedName>
</protein>
<keyword evidence="2" id="KW-0547">Nucleotide-binding</keyword>
<keyword evidence="3" id="KW-0067">ATP-binding</keyword>
<organism evidence="11 12">
    <name type="scientific">Eiseniibacteriota bacterium</name>
    <dbReference type="NCBI Taxonomy" id="2212470"/>
    <lineage>
        <taxon>Bacteria</taxon>
        <taxon>Candidatus Eiseniibacteriota</taxon>
    </lineage>
</organism>
<sequence>MPNRLRILVVDDEAAQREIVAEILTDEGYDVEIAATGAAALERVSGEAPDLLVTDLRMNGMDGIELLREARRLEPNLPVILMTAYGTVSSAVEAMKTGAYDYLQKPFDKDELIQRVRRVAERATLLRENQRLREELGAQAPKLIGTSAKMRELRRRLDRLAPIPGDVLITGESGTGKELVARALHYGGSRAGGPFIPVNCAAIPEGLAESELFGHEKGAFTHAVSARAGRFEQADGGTLFLDEISSMPLVLQGKLLRVLQDRLVERVGSDRARRLDLRIVAATNRDLPTLIRDGQFREDLYHRLNVHELTIPPLRDRGEDITLLCAHFRDRAAARLDLPAPDLAPDLLAFLATYSFPGNVRELEHMMEKMVVMAEGEPLGVADLPPSVLVAHRRATSFTRDATGFTRDPAADARRLAPDLPRAPRSVGESAPASSGVRRDGGRFDPADFDPDDASTDPAGPESLLEAGPISFADVEERLLREAIRRAGGNLSLAAKHLGMSYKTFRYRVRKFGLDFEP</sequence>
<evidence type="ECO:0000256" key="8">
    <source>
        <dbReference type="SAM" id="MobiDB-lite"/>
    </source>
</evidence>
<feature type="domain" description="Sigma-54 factor interaction" evidence="9">
    <location>
        <begin position="143"/>
        <end position="372"/>
    </location>
</feature>
<dbReference type="GO" id="GO:0043565">
    <property type="term" value="F:sequence-specific DNA binding"/>
    <property type="evidence" value="ECO:0007669"/>
    <property type="project" value="InterPro"/>
</dbReference>
<keyword evidence="6" id="KW-0804">Transcription</keyword>
<feature type="region of interest" description="Disordered" evidence="8">
    <location>
        <begin position="400"/>
        <end position="468"/>
    </location>
</feature>
<dbReference type="AlphaFoldDB" id="A0A956RN79"/>
<evidence type="ECO:0000256" key="4">
    <source>
        <dbReference type="ARBA" id="ARBA00023015"/>
    </source>
</evidence>
<dbReference type="Pfam" id="PF00158">
    <property type="entry name" value="Sigma54_activat"/>
    <property type="match status" value="1"/>
</dbReference>
<dbReference type="GO" id="GO:0000160">
    <property type="term" value="P:phosphorelay signal transduction system"/>
    <property type="evidence" value="ECO:0007669"/>
    <property type="project" value="InterPro"/>
</dbReference>
<dbReference type="PROSITE" id="PS00675">
    <property type="entry name" value="SIGMA54_INTERACT_1"/>
    <property type="match status" value="1"/>
</dbReference>
<dbReference type="Pfam" id="PF00072">
    <property type="entry name" value="Response_reg"/>
    <property type="match status" value="1"/>
</dbReference>
<dbReference type="InterPro" id="IPR058031">
    <property type="entry name" value="AAA_lid_NorR"/>
</dbReference>
<name>A0A956RN79_UNCEI</name>
<dbReference type="InterPro" id="IPR025662">
    <property type="entry name" value="Sigma_54_int_dom_ATP-bd_1"/>
</dbReference>
<dbReference type="Gene3D" id="1.10.10.60">
    <property type="entry name" value="Homeodomain-like"/>
    <property type="match status" value="1"/>
</dbReference>
<dbReference type="SMART" id="SM00448">
    <property type="entry name" value="REC"/>
    <property type="match status" value="1"/>
</dbReference>
<dbReference type="GO" id="GO:0005524">
    <property type="term" value="F:ATP binding"/>
    <property type="evidence" value="ECO:0007669"/>
    <property type="project" value="UniProtKB-KW"/>
</dbReference>
<feature type="modified residue" description="4-aspartylphosphate" evidence="7">
    <location>
        <position position="55"/>
    </location>
</feature>
<reference evidence="11" key="1">
    <citation type="submission" date="2020-04" db="EMBL/GenBank/DDBJ databases">
        <authorList>
            <person name="Zhang T."/>
        </authorList>
    </citation>
    <scope>NUCLEOTIDE SEQUENCE</scope>
    <source>
        <strain evidence="11">HKST-UBA01</strain>
    </source>
</reference>
<comment type="caution">
    <text evidence="11">The sequence shown here is derived from an EMBL/GenBank/DDBJ whole genome shotgun (WGS) entry which is preliminary data.</text>
</comment>
<evidence type="ECO:0000256" key="3">
    <source>
        <dbReference type="ARBA" id="ARBA00022840"/>
    </source>
</evidence>